<dbReference type="EMBL" id="CP097331">
    <property type="protein sequence ID" value="URF08013.1"/>
    <property type="molecule type" value="Genomic_DNA"/>
</dbReference>
<organism evidence="2 3">
    <name type="scientific">Cupriavidus campinensis</name>
    <dbReference type="NCBI Taxonomy" id="151783"/>
    <lineage>
        <taxon>Bacteria</taxon>
        <taxon>Pseudomonadati</taxon>
        <taxon>Pseudomonadota</taxon>
        <taxon>Betaproteobacteria</taxon>
        <taxon>Burkholderiales</taxon>
        <taxon>Burkholderiaceae</taxon>
        <taxon>Cupriavidus</taxon>
    </lineage>
</organism>
<gene>
    <name evidence="2" type="ORF">M5D45_22935</name>
</gene>
<reference evidence="2" key="2">
    <citation type="submission" date="2022-05" db="EMBL/GenBank/DDBJ databases">
        <authorList>
            <person name="Kunte H.-J."/>
        </authorList>
    </citation>
    <scope>NUCLEOTIDE SEQUENCE</scope>
    <source>
        <strain evidence="2">G5</strain>
    </source>
</reference>
<dbReference type="InterPro" id="IPR025737">
    <property type="entry name" value="FApF"/>
</dbReference>
<feature type="chain" id="PRO_5042096465" evidence="1">
    <location>
        <begin position="25"/>
        <end position="321"/>
    </location>
</feature>
<keyword evidence="1" id="KW-0732">Signal</keyword>
<accession>A0AAE9I5A1</accession>
<reference evidence="2" key="1">
    <citation type="journal article" date="2022" name="Microbiol. Resour. Announc.">
        <title>Genome Sequence of Cupriavidus campinensis Strain G5, a Member of a Bacterial Consortium Capable of Polyethylene Degradation.</title>
        <authorList>
            <person name="Schneider B."/>
            <person name="Pfeiffer F."/>
            <person name="Dyall-Smith M."/>
            <person name="Kunte H.J."/>
        </authorList>
    </citation>
    <scope>NUCLEOTIDE SEQUENCE</scope>
    <source>
        <strain evidence="2">G5</strain>
    </source>
</reference>
<feature type="signal peptide" evidence="1">
    <location>
        <begin position="1"/>
        <end position="24"/>
    </location>
</feature>
<evidence type="ECO:0000313" key="2">
    <source>
        <dbReference type="EMBL" id="URF08013.1"/>
    </source>
</evidence>
<evidence type="ECO:0000256" key="1">
    <source>
        <dbReference type="SAM" id="SignalP"/>
    </source>
</evidence>
<sequence length="321" mass="33994">MVGKSLLYGAVACGAGLLPLAAQATEGALGRPVSGTSVQANAGVVPPEPVWVVNFGEIYLNGSVGGDRQVPIGGRTTLGVEAKIAFTLATAMKVWDTGPGAWNFASSFTLPYVWTTVHATAGASGALGNFSTGTSDRASNLFDIYFAPIIAGYHFSKTSHMALSFNVWAPTGQYNKDALANPSLNNWTFVPQVAFTHLMPQYGLEFNAVGAFQFYTRNTATDYQNAPLFTLDVMGVKRFGPWGVGLVMGTVQQLGGDSGPTADLLHGFHGHDFAMGPIVTYDTRLGGKHPLSFGLRWVPTVSSKNRLDSTSTFMATVTLVL</sequence>
<name>A0AAE9I5A1_9BURK</name>
<proteinExistence type="predicted"/>
<dbReference type="RefSeq" id="WP_250025935.1">
    <property type="nucleotide sequence ID" value="NZ_CP097331.1"/>
</dbReference>
<dbReference type="KEGG" id="ccam:M5D45_22935"/>
<evidence type="ECO:0000313" key="3">
    <source>
        <dbReference type="Proteomes" id="UP001056132"/>
    </source>
</evidence>
<dbReference type="AlphaFoldDB" id="A0AAE9I5A1"/>
<dbReference type="Proteomes" id="UP001056132">
    <property type="component" value="Chromosome 2"/>
</dbReference>
<protein>
    <submittedName>
        <fullName evidence="2">Transporter</fullName>
    </submittedName>
</protein>
<dbReference type="Pfam" id="PF13557">
    <property type="entry name" value="Phenol_MetA_deg"/>
    <property type="match status" value="1"/>
</dbReference>